<name>A0A250VSE5_STROL</name>
<accession>A0A250VSE5</accession>
<organism evidence="2 3">
    <name type="scientific">Streptomyces olivochromogenes</name>
    <dbReference type="NCBI Taxonomy" id="1963"/>
    <lineage>
        <taxon>Bacteria</taxon>
        <taxon>Bacillati</taxon>
        <taxon>Actinomycetota</taxon>
        <taxon>Actinomycetes</taxon>
        <taxon>Kitasatosporales</taxon>
        <taxon>Streptomycetaceae</taxon>
        <taxon>Streptomyces</taxon>
    </lineage>
</organism>
<sequence>MQQEWSPEELLASWTLVDGDWKLVANKSGPTRLGFCLMSKFFEIEARSPEFIEEFPQPAVEYVAGLVKVPAAELAKYDLAGAKRHHKQIREALGFRPPTLADEESLTAWLAAEVCPVELVEDRQREALLVE</sequence>
<gene>
    <name evidence="2" type="ORF">SO3561_08703</name>
</gene>
<evidence type="ECO:0000313" key="2">
    <source>
        <dbReference type="EMBL" id="GAX57133.1"/>
    </source>
</evidence>
<evidence type="ECO:0000313" key="3">
    <source>
        <dbReference type="Proteomes" id="UP000217446"/>
    </source>
</evidence>
<dbReference type="STRING" id="1963.AQJ27_40270"/>
<comment type="caution">
    <text evidence="2">The sequence shown here is derived from an EMBL/GenBank/DDBJ whole genome shotgun (WGS) entry which is preliminary data.</text>
</comment>
<protein>
    <recommendedName>
        <fullName evidence="1">DUF4158 domain-containing protein</fullName>
    </recommendedName>
</protein>
<dbReference type="AlphaFoldDB" id="A0A250VSE5"/>
<feature type="domain" description="DUF4158" evidence="1">
    <location>
        <begin position="3"/>
        <end position="113"/>
    </location>
</feature>
<dbReference type="Proteomes" id="UP000217446">
    <property type="component" value="Unassembled WGS sequence"/>
</dbReference>
<dbReference type="RefSeq" id="WP_067380397.1">
    <property type="nucleotide sequence ID" value="NZ_BDQI01000032.1"/>
</dbReference>
<evidence type="ECO:0000259" key="1">
    <source>
        <dbReference type="Pfam" id="PF13700"/>
    </source>
</evidence>
<dbReference type="Pfam" id="PF13700">
    <property type="entry name" value="DUF4158"/>
    <property type="match status" value="1"/>
</dbReference>
<proteinExistence type="predicted"/>
<keyword evidence="3" id="KW-1185">Reference proteome</keyword>
<dbReference type="InterPro" id="IPR025296">
    <property type="entry name" value="DUF4158"/>
</dbReference>
<reference evidence="3" key="1">
    <citation type="submission" date="2017-05" db="EMBL/GenBank/DDBJ databases">
        <title>Streptomyces olivochromogenes NBRC 3561 whole genome shotgun sequence.</title>
        <authorList>
            <person name="Dohra H."/>
            <person name="Kodani S."/>
        </authorList>
    </citation>
    <scope>NUCLEOTIDE SEQUENCE [LARGE SCALE GENOMIC DNA]</scope>
    <source>
        <strain evidence="3">NBRC 3561</strain>
    </source>
</reference>
<dbReference type="EMBL" id="BDQI01000032">
    <property type="protein sequence ID" value="GAX57133.1"/>
    <property type="molecule type" value="Genomic_DNA"/>
</dbReference>